<reference evidence="1" key="1">
    <citation type="submission" date="2015-10" db="EMBL/GenBank/DDBJ databases">
        <authorList>
            <person name="Gilbert D.G."/>
        </authorList>
    </citation>
    <scope>NUCLEOTIDE SEQUENCE</scope>
</reference>
<dbReference type="AlphaFoldDB" id="A0A160VCB7"/>
<organism evidence="1">
    <name type="scientific">hydrothermal vent metagenome</name>
    <dbReference type="NCBI Taxonomy" id="652676"/>
    <lineage>
        <taxon>unclassified sequences</taxon>
        <taxon>metagenomes</taxon>
        <taxon>ecological metagenomes</taxon>
    </lineage>
</organism>
<protein>
    <submittedName>
        <fullName evidence="1">Uncharacterized protein</fullName>
    </submittedName>
</protein>
<gene>
    <name evidence="1" type="ORF">MGWOODY_Clf475</name>
</gene>
<sequence length="106" mass="11448">MSVVQCADAVGQAARDMDVGKGGPSRRPGITVGHAHRRTLLQCLDVFELRIILQNIQQRRLTGSRVAEDVFDSLGDEHLGQSVFAGHLGHVDSFLLISFQHSSVGG</sequence>
<dbReference type="EMBL" id="FAXA01000364">
    <property type="protein sequence ID" value="CUV03175.1"/>
    <property type="molecule type" value="Genomic_DNA"/>
</dbReference>
<accession>A0A160VCB7</accession>
<evidence type="ECO:0000313" key="1">
    <source>
        <dbReference type="EMBL" id="CUV03175.1"/>
    </source>
</evidence>
<proteinExistence type="predicted"/>
<name>A0A160VCB7_9ZZZZ</name>